<feature type="transmembrane region" description="Helical" evidence="1">
    <location>
        <begin position="7"/>
        <end position="24"/>
    </location>
</feature>
<evidence type="ECO:0000313" key="3">
    <source>
        <dbReference type="Proteomes" id="UP000199337"/>
    </source>
</evidence>
<reference evidence="3" key="1">
    <citation type="submission" date="2016-10" db="EMBL/GenBank/DDBJ databases">
        <authorList>
            <person name="Varghese N."/>
            <person name="Submissions S."/>
        </authorList>
    </citation>
    <scope>NUCLEOTIDE SEQUENCE [LARGE SCALE GENOMIC DNA]</scope>
    <source>
        <strain evidence="3">DSM 17038</strain>
    </source>
</reference>
<keyword evidence="1" id="KW-0812">Transmembrane</keyword>
<dbReference type="AlphaFoldDB" id="A0A1I2ZHC4"/>
<accession>A0A1I2ZHC4</accession>
<dbReference type="Proteomes" id="UP000199337">
    <property type="component" value="Unassembled WGS sequence"/>
</dbReference>
<keyword evidence="1" id="KW-0472">Membrane</keyword>
<keyword evidence="3" id="KW-1185">Reference proteome</keyword>
<keyword evidence="1" id="KW-1133">Transmembrane helix</keyword>
<dbReference type="EMBL" id="FOOX01000027">
    <property type="protein sequence ID" value="SFH36521.1"/>
    <property type="molecule type" value="Genomic_DNA"/>
</dbReference>
<gene>
    <name evidence="2" type="ORF">SAMN05660649_04918</name>
</gene>
<evidence type="ECO:0000256" key="1">
    <source>
        <dbReference type="SAM" id="Phobius"/>
    </source>
</evidence>
<evidence type="ECO:0000313" key="2">
    <source>
        <dbReference type="EMBL" id="SFH36521.1"/>
    </source>
</evidence>
<name>A0A1I2ZHC4_9FIRM</name>
<sequence>MTLLKNYFFVLLLNIFFIYFYQYISQNFNAYATAFVRFTWIIIMLKVLPKYIPSIDNFFNLIEKAIKKLLNRPLLILVNKWLSYKNICIVLVVSSVVPFIPIIIIQILTFFRVPIYGQLKDTLLWILNLVSTYIDYYLWIPVIILFILLMKMATSYIAKRTLLLLETKKKNSFQFYLFAALFIIIEEIFFAASLLINNKY</sequence>
<proteinExistence type="predicted"/>
<protein>
    <submittedName>
        <fullName evidence="2">Uncharacterized protein</fullName>
    </submittedName>
</protein>
<feature type="transmembrane region" description="Helical" evidence="1">
    <location>
        <begin position="87"/>
        <end position="116"/>
    </location>
</feature>
<feature type="transmembrane region" description="Helical" evidence="1">
    <location>
        <begin position="136"/>
        <end position="154"/>
    </location>
</feature>
<feature type="transmembrane region" description="Helical" evidence="1">
    <location>
        <begin position="175"/>
        <end position="196"/>
    </location>
</feature>
<organism evidence="2 3">
    <name type="scientific">Desulfotruncus arcticus DSM 17038</name>
    <dbReference type="NCBI Taxonomy" id="1121424"/>
    <lineage>
        <taxon>Bacteria</taxon>
        <taxon>Bacillati</taxon>
        <taxon>Bacillota</taxon>
        <taxon>Clostridia</taxon>
        <taxon>Eubacteriales</taxon>
        <taxon>Desulfallaceae</taxon>
        <taxon>Desulfotruncus</taxon>
    </lineage>
</organism>